<dbReference type="InterPro" id="IPR011545">
    <property type="entry name" value="DEAD/DEAH_box_helicase_dom"/>
</dbReference>
<dbReference type="OrthoDB" id="196131at2759"/>
<dbReference type="GO" id="GO:0005524">
    <property type="term" value="F:ATP binding"/>
    <property type="evidence" value="ECO:0007669"/>
    <property type="project" value="UniProtKB-KW"/>
</dbReference>
<dbReference type="PANTHER" id="PTHR47958">
    <property type="entry name" value="ATP-DEPENDENT RNA HELICASE DBP3"/>
    <property type="match status" value="1"/>
</dbReference>
<dbReference type="Gene3D" id="3.40.50.300">
    <property type="entry name" value="P-loop containing nucleotide triphosphate hydrolases"/>
    <property type="match status" value="2"/>
</dbReference>
<evidence type="ECO:0000313" key="10">
    <source>
        <dbReference type="EMBL" id="GIQ80057.1"/>
    </source>
</evidence>
<feature type="region of interest" description="Disordered" evidence="7">
    <location>
        <begin position="373"/>
        <end position="409"/>
    </location>
</feature>
<dbReference type="InterPro" id="IPR014001">
    <property type="entry name" value="Helicase_ATP-bd"/>
</dbReference>
<feature type="domain" description="Helicase C-terminal" evidence="9">
    <location>
        <begin position="212"/>
        <end position="360"/>
    </location>
</feature>
<evidence type="ECO:0000313" key="11">
    <source>
        <dbReference type="Proteomes" id="UP000265618"/>
    </source>
</evidence>
<evidence type="ECO:0000256" key="6">
    <source>
        <dbReference type="RuleBase" id="RU000492"/>
    </source>
</evidence>
<evidence type="ECO:0000256" key="2">
    <source>
        <dbReference type="ARBA" id="ARBA00022741"/>
    </source>
</evidence>
<feature type="domain" description="Helicase ATP-binding" evidence="8">
    <location>
        <begin position="1"/>
        <end position="188"/>
    </location>
</feature>
<dbReference type="GO" id="GO:0003676">
    <property type="term" value="F:nucleic acid binding"/>
    <property type="evidence" value="ECO:0007669"/>
    <property type="project" value="InterPro"/>
</dbReference>
<comment type="caution">
    <text evidence="10">The sequence shown here is derived from an EMBL/GenBank/DDBJ whole genome shotgun (WGS) entry which is preliminary data.</text>
</comment>
<dbReference type="Pfam" id="PF00271">
    <property type="entry name" value="Helicase_C"/>
    <property type="match status" value="1"/>
</dbReference>
<proteinExistence type="inferred from homology"/>
<dbReference type="SMART" id="SM00487">
    <property type="entry name" value="DEXDc"/>
    <property type="match status" value="1"/>
</dbReference>
<organism evidence="10 11">
    <name type="scientific">Kipferlia bialata</name>
    <dbReference type="NCBI Taxonomy" id="797122"/>
    <lineage>
        <taxon>Eukaryota</taxon>
        <taxon>Metamonada</taxon>
        <taxon>Carpediemonas-like organisms</taxon>
        <taxon>Kipferlia</taxon>
    </lineage>
</organism>
<reference evidence="10 11" key="1">
    <citation type="journal article" date="2018" name="PLoS ONE">
        <title>The draft genome of Kipferlia bialata reveals reductive genome evolution in fornicate parasites.</title>
        <authorList>
            <person name="Tanifuji G."/>
            <person name="Takabayashi S."/>
            <person name="Kume K."/>
            <person name="Takagi M."/>
            <person name="Nakayama T."/>
            <person name="Kamikawa R."/>
            <person name="Inagaki Y."/>
            <person name="Hashimoto T."/>
        </authorList>
    </citation>
    <scope>NUCLEOTIDE SEQUENCE [LARGE SCALE GENOMIC DNA]</scope>
    <source>
        <strain evidence="10">NY0173</strain>
    </source>
</reference>
<keyword evidence="11" id="KW-1185">Reference proteome</keyword>
<sequence>MACAQTGSGKTAAFLIPTIQNLLDNNYQPQPPLSSGYGRGSYGRRQASKPRVVIMCPVRELAIQIQRECWKFTYDTGMRTVCLYGGQKAAEQQAQLNLGCDIVVATPGRLIDFCQREIVDLSEVHTLIMDEADRMLEMGFEEQIRAIVDEFGMLQPGPDGRQTLMVSATFPDNMRLLAADFMYHYLFIAVGVVGSTTSNITQSIKYVQNPDKFNQLLLLLDAADESNLTLVFVETKRGADNLVHFLMDNGYRAQSIHGDRSQQEREAALYSFRMGRTPILIATDVAQRGLDIPHVTHVINFDMPKDIQDYVHRIGRTGRVGNTGYATAFINEQHSGIAPALVEKLREADQEIPEFLTKIASFGGGYGRGGRRGGGGGYGGHNDSRYSAPRKSNRGGGGGGGGWGCDSGW</sequence>
<keyword evidence="5 6" id="KW-0067">ATP-binding</keyword>
<keyword evidence="4 6" id="KW-0347">Helicase</keyword>
<dbReference type="Proteomes" id="UP000265618">
    <property type="component" value="Unassembled WGS sequence"/>
</dbReference>
<dbReference type="SMART" id="SM00490">
    <property type="entry name" value="HELICc"/>
    <property type="match status" value="1"/>
</dbReference>
<dbReference type="PROSITE" id="PS51194">
    <property type="entry name" value="HELICASE_CTER"/>
    <property type="match status" value="1"/>
</dbReference>
<dbReference type="AlphaFoldDB" id="A0A9K3CP01"/>
<evidence type="ECO:0000256" key="7">
    <source>
        <dbReference type="SAM" id="MobiDB-lite"/>
    </source>
</evidence>
<evidence type="ECO:0000256" key="5">
    <source>
        <dbReference type="ARBA" id="ARBA00022840"/>
    </source>
</evidence>
<dbReference type="GO" id="GO:0016787">
    <property type="term" value="F:hydrolase activity"/>
    <property type="evidence" value="ECO:0007669"/>
    <property type="project" value="UniProtKB-KW"/>
</dbReference>
<dbReference type="InterPro" id="IPR000629">
    <property type="entry name" value="RNA-helicase_DEAD-box_CS"/>
</dbReference>
<gene>
    <name evidence="10" type="ORF">KIPB_000791</name>
</gene>
<comment type="similarity">
    <text evidence="6">Belongs to the DEAD box helicase family.</text>
</comment>
<accession>A0A9K3CP01</accession>
<evidence type="ECO:0000256" key="4">
    <source>
        <dbReference type="ARBA" id="ARBA00022806"/>
    </source>
</evidence>
<dbReference type="CDD" id="cd18787">
    <property type="entry name" value="SF2_C_DEAD"/>
    <property type="match status" value="1"/>
</dbReference>
<dbReference type="FunFam" id="3.40.50.300:FF:000008">
    <property type="entry name" value="ATP-dependent RNA helicase RhlB"/>
    <property type="match status" value="1"/>
</dbReference>
<keyword evidence="3 6" id="KW-0378">Hydrolase</keyword>
<keyword evidence="2 6" id="KW-0547">Nucleotide-binding</keyword>
<dbReference type="PROSITE" id="PS00039">
    <property type="entry name" value="DEAD_ATP_HELICASE"/>
    <property type="match status" value="1"/>
</dbReference>
<dbReference type="GO" id="GO:0003724">
    <property type="term" value="F:RNA helicase activity"/>
    <property type="evidence" value="ECO:0007669"/>
    <property type="project" value="UniProtKB-EC"/>
</dbReference>
<dbReference type="Pfam" id="PF00270">
    <property type="entry name" value="DEAD"/>
    <property type="match status" value="1"/>
</dbReference>
<dbReference type="SUPFAM" id="SSF52540">
    <property type="entry name" value="P-loop containing nucleoside triphosphate hydrolases"/>
    <property type="match status" value="1"/>
</dbReference>
<dbReference type="InterPro" id="IPR027417">
    <property type="entry name" value="P-loop_NTPase"/>
</dbReference>
<dbReference type="InterPro" id="IPR001650">
    <property type="entry name" value="Helicase_C-like"/>
</dbReference>
<name>A0A9K3CP01_9EUKA</name>
<dbReference type="EMBL" id="BDIP01000098">
    <property type="protein sequence ID" value="GIQ80057.1"/>
    <property type="molecule type" value="Genomic_DNA"/>
</dbReference>
<evidence type="ECO:0000256" key="1">
    <source>
        <dbReference type="ARBA" id="ARBA00012552"/>
    </source>
</evidence>
<evidence type="ECO:0000259" key="8">
    <source>
        <dbReference type="PROSITE" id="PS51192"/>
    </source>
</evidence>
<evidence type="ECO:0000256" key="3">
    <source>
        <dbReference type="ARBA" id="ARBA00022801"/>
    </source>
</evidence>
<evidence type="ECO:0000259" key="9">
    <source>
        <dbReference type="PROSITE" id="PS51194"/>
    </source>
</evidence>
<feature type="compositionally biased region" description="Gly residues" evidence="7">
    <location>
        <begin position="394"/>
        <end position="409"/>
    </location>
</feature>
<dbReference type="PROSITE" id="PS51192">
    <property type="entry name" value="HELICASE_ATP_BIND_1"/>
    <property type="match status" value="1"/>
</dbReference>
<dbReference type="EC" id="3.6.4.13" evidence="1"/>
<protein>
    <recommendedName>
        <fullName evidence="1">RNA helicase</fullName>
        <ecNumber evidence="1">3.6.4.13</ecNumber>
    </recommendedName>
</protein>